<sequence length="294" mass="31313">MTDAQPVLRPLIVGARGQLGRELTELLLAAGREPVALGRAELDLTDAGAVKDAVAGHEVVFNASAWTDVDGAETREAEAAAVNGTAVRHLAEACAGTGAKLLHLSTDYVFPGDATAPIREDEPTAPLNAYGRTKLLGEQAVLELLPETGYVVRTAWLYGPYGKNFVATILNAATQREHLDVVDDQRGQPTSTLALGRRLIELADAAHAGTAPAGVYHGTCSGETTWCGLARAAFELTGLDPERVRPTTSNRFPRPAPRPAYSVLGHERWAEAGLGPMPDWYETLREHLARVPSA</sequence>
<evidence type="ECO:0000313" key="5">
    <source>
        <dbReference type="Proteomes" id="UP000675781"/>
    </source>
</evidence>
<dbReference type="Pfam" id="PF04321">
    <property type="entry name" value="RmlD_sub_bind"/>
    <property type="match status" value="1"/>
</dbReference>
<proteinExistence type="inferred from homology"/>
<dbReference type="RefSeq" id="WP_212528470.1">
    <property type="nucleotide sequence ID" value="NZ_JAGSOG010000044.1"/>
</dbReference>
<dbReference type="InterPro" id="IPR005913">
    <property type="entry name" value="dTDP_dehydrorham_reduct"/>
</dbReference>
<keyword evidence="2 4" id="KW-0560">Oxidoreductase</keyword>
<dbReference type="EMBL" id="JAGSOG010000044">
    <property type="protein sequence ID" value="MBR7833948.1"/>
    <property type="molecule type" value="Genomic_DNA"/>
</dbReference>
<evidence type="ECO:0000256" key="2">
    <source>
        <dbReference type="RuleBase" id="RU364082"/>
    </source>
</evidence>
<dbReference type="InterPro" id="IPR029903">
    <property type="entry name" value="RmlD-like-bd"/>
</dbReference>
<evidence type="ECO:0000313" key="4">
    <source>
        <dbReference type="EMBL" id="MBR7833948.1"/>
    </source>
</evidence>
<dbReference type="SUPFAM" id="SSF51735">
    <property type="entry name" value="NAD(P)-binding Rossmann-fold domains"/>
    <property type="match status" value="1"/>
</dbReference>
<dbReference type="NCBIfam" id="TIGR01214">
    <property type="entry name" value="rmlD"/>
    <property type="match status" value="1"/>
</dbReference>
<dbReference type="GO" id="GO:0008831">
    <property type="term" value="F:dTDP-4-dehydrorhamnose reductase activity"/>
    <property type="evidence" value="ECO:0007669"/>
    <property type="project" value="UniProtKB-EC"/>
</dbReference>
<reference evidence="4" key="1">
    <citation type="submission" date="2021-04" db="EMBL/GenBank/DDBJ databases">
        <title>Genome based classification of Actinospica acidithermotolerans sp. nov., an actinobacterium isolated from an Indonesian hot spring.</title>
        <authorList>
            <person name="Kusuma A.B."/>
            <person name="Putra K.E."/>
            <person name="Nafisah S."/>
            <person name="Loh J."/>
            <person name="Nouioui I."/>
            <person name="Goodfellow M."/>
        </authorList>
    </citation>
    <scope>NUCLEOTIDE SEQUENCE</scope>
    <source>
        <strain evidence="4">CSCA 57</strain>
    </source>
</reference>
<comment type="pathway">
    <text evidence="2">Carbohydrate biosynthesis; dTDP-L-rhamnose biosynthesis.</text>
</comment>
<dbReference type="GO" id="GO:0019305">
    <property type="term" value="P:dTDP-rhamnose biosynthetic process"/>
    <property type="evidence" value="ECO:0007669"/>
    <property type="project" value="TreeGrafter"/>
</dbReference>
<evidence type="ECO:0000259" key="3">
    <source>
        <dbReference type="Pfam" id="PF04321"/>
    </source>
</evidence>
<name>A0A941EN29_9ACTN</name>
<dbReference type="PANTHER" id="PTHR10491:SF4">
    <property type="entry name" value="METHIONINE ADENOSYLTRANSFERASE 2 SUBUNIT BETA"/>
    <property type="match status" value="1"/>
</dbReference>
<gene>
    <name evidence="4" type="primary">rfbD</name>
    <name evidence="4" type="ORF">KDL01_11775</name>
</gene>
<evidence type="ECO:0000256" key="1">
    <source>
        <dbReference type="ARBA" id="ARBA00010944"/>
    </source>
</evidence>
<feature type="domain" description="RmlD-like substrate binding" evidence="3">
    <location>
        <begin position="11"/>
        <end position="290"/>
    </location>
</feature>
<accession>A0A941EN29</accession>
<dbReference type="Proteomes" id="UP000675781">
    <property type="component" value="Unassembled WGS sequence"/>
</dbReference>
<protein>
    <recommendedName>
        <fullName evidence="2">dTDP-4-dehydrorhamnose reductase</fullName>
        <ecNumber evidence="2">1.1.1.133</ecNumber>
    </recommendedName>
</protein>
<comment type="similarity">
    <text evidence="1 2">Belongs to the dTDP-4-dehydrorhamnose reductase family.</text>
</comment>
<comment type="caution">
    <text evidence="4">The sequence shown here is derived from an EMBL/GenBank/DDBJ whole genome shotgun (WGS) entry which is preliminary data.</text>
</comment>
<dbReference type="GO" id="GO:0005829">
    <property type="term" value="C:cytosol"/>
    <property type="evidence" value="ECO:0007669"/>
    <property type="project" value="TreeGrafter"/>
</dbReference>
<dbReference type="PANTHER" id="PTHR10491">
    <property type="entry name" value="DTDP-4-DEHYDRORHAMNOSE REDUCTASE"/>
    <property type="match status" value="1"/>
</dbReference>
<dbReference type="Gene3D" id="3.40.50.720">
    <property type="entry name" value="NAD(P)-binding Rossmann-like Domain"/>
    <property type="match status" value="1"/>
</dbReference>
<dbReference type="Gene3D" id="3.90.25.10">
    <property type="entry name" value="UDP-galactose 4-epimerase, domain 1"/>
    <property type="match status" value="1"/>
</dbReference>
<dbReference type="InterPro" id="IPR036291">
    <property type="entry name" value="NAD(P)-bd_dom_sf"/>
</dbReference>
<dbReference type="CDD" id="cd05254">
    <property type="entry name" value="dTDP_HR_like_SDR_e"/>
    <property type="match status" value="1"/>
</dbReference>
<keyword evidence="2" id="KW-0521">NADP</keyword>
<dbReference type="AlphaFoldDB" id="A0A941EN29"/>
<comment type="function">
    <text evidence="2">Catalyzes the reduction of dTDP-6-deoxy-L-lyxo-4-hexulose to yield dTDP-L-rhamnose.</text>
</comment>
<dbReference type="EC" id="1.1.1.133" evidence="2"/>
<keyword evidence="5" id="KW-1185">Reference proteome</keyword>
<organism evidence="4 5">
    <name type="scientific">Actinospica durhamensis</name>
    <dbReference type="NCBI Taxonomy" id="1508375"/>
    <lineage>
        <taxon>Bacteria</taxon>
        <taxon>Bacillati</taxon>
        <taxon>Actinomycetota</taxon>
        <taxon>Actinomycetes</taxon>
        <taxon>Catenulisporales</taxon>
        <taxon>Actinospicaceae</taxon>
        <taxon>Actinospica</taxon>
    </lineage>
</organism>